<organism evidence="1 2">
    <name type="scientific">Actinospica acidithermotolerans</name>
    <dbReference type="NCBI Taxonomy" id="2828514"/>
    <lineage>
        <taxon>Bacteria</taxon>
        <taxon>Bacillati</taxon>
        <taxon>Actinomycetota</taxon>
        <taxon>Actinomycetes</taxon>
        <taxon>Catenulisporales</taxon>
        <taxon>Actinospicaceae</taxon>
        <taxon>Actinospica</taxon>
    </lineage>
</organism>
<protein>
    <submittedName>
        <fullName evidence="1">PmoA family protein</fullName>
    </submittedName>
</protein>
<dbReference type="RefSeq" id="WP_212520925.1">
    <property type="nucleotide sequence ID" value="NZ_JAGSOH010000100.1"/>
</dbReference>
<keyword evidence="2" id="KW-1185">Reference proteome</keyword>
<sequence>MSDIEELELRVAGRTVAGYALQPDIDPTNVPRPYLHPVRTLAGTVVTDVLPADHEWHLGAGMAIADVAGSNLWGGRSYVRGQGYTWLPDHGRIEHELWHRRSEGVLEHGLVWRGHDGAELLAEHRTITAEAGATAASWTLGFGTRLTNVRSTPVEIGSPATHGRGEGAGYGGFFWRLPPVEDMRVEARDPNTADRARGEDLVNGSALPELTVTARTRVRPDSGAEPGSAGGRRFTLAFTGMAGADRWFVRVAEYPAVGISFAFRHPLVLAPGSVLTRTFTVTLTDG</sequence>
<evidence type="ECO:0000313" key="1">
    <source>
        <dbReference type="EMBL" id="MBR7829791.1"/>
    </source>
</evidence>
<gene>
    <name evidence="1" type="ORF">KDK95_26035</name>
</gene>
<evidence type="ECO:0000313" key="2">
    <source>
        <dbReference type="Proteomes" id="UP000676325"/>
    </source>
</evidence>
<dbReference type="Proteomes" id="UP000676325">
    <property type="component" value="Unassembled WGS sequence"/>
</dbReference>
<dbReference type="Pfam" id="PF14100">
    <property type="entry name" value="DUF6807"/>
    <property type="match status" value="1"/>
</dbReference>
<dbReference type="EMBL" id="JAGSOH010000100">
    <property type="protein sequence ID" value="MBR7829791.1"/>
    <property type="molecule type" value="Genomic_DNA"/>
</dbReference>
<dbReference type="AlphaFoldDB" id="A0A941EE77"/>
<proteinExistence type="predicted"/>
<comment type="caution">
    <text evidence="1">The sequence shown here is derived from an EMBL/GenBank/DDBJ whole genome shotgun (WGS) entry which is preliminary data.</text>
</comment>
<dbReference type="InterPro" id="IPR029475">
    <property type="entry name" value="DUF6807"/>
</dbReference>
<accession>A0A941EE77</accession>
<name>A0A941EE77_9ACTN</name>
<reference evidence="1" key="1">
    <citation type="submission" date="2021-04" db="EMBL/GenBank/DDBJ databases">
        <title>Genome based classification of Actinospica acidithermotolerans sp. nov., an actinobacterium isolated from an Indonesian hot spring.</title>
        <authorList>
            <person name="Kusuma A.B."/>
            <person name="Putra K.E."/>
            <person name="Nafisah S."/>
            <person name="Loh J."/>
            <person name="Nouioui I."/>
            <person name="Goodfellow M."/>
        </authorList>
    </citation>
    <scope>NUCLEOTIDE SEQUENCE</scope>
    <source>
        <strain evidence="1">MGRD01-02</strain>
    </source>
</reference>